<dbReference type="InterPro" id="IPR028082">
    <property type="entry name" value="Peripla_BP_I"/>
</dbReference>
<evidence type="ECO:0000256" key="3">
    <source>
        <dbReference type="ARBA" id="ARBA00022970"/>
    </source>
</evidence>
<feature type="signal peptide" evidence="4">
    <location>
        <begin position="1"/>
        <end position="22"/>
    </location>
</feature>
<evidence type="ECO:0000256" key="1">
    <source>
        <dbReference type="ARBA" id="ARBA00010062"/>
    </source>
</evidence>
<organism evidence="6 7">
    <name type="scientific">Rhizobium aquaticum</name>
    <dbReference type="NCBI Taxonomy" id="1549636"/>
    <lineage>
        <taxon>Bacteria</taxon>
        <taxon>Pseudomonadati</taxon>
        <taxon>Pseudomonadota</taxon>
        <taxon>Alphaproteobacteria</taxon>
        <taxon>Hyphomicrobiales</taxon>
        <taxon>Rhizobiaceae</taxon>
        <taxon>Rhizobium/Agrobacterium group</taxon>
        <taxon>Rhizobium</taxon>
    </lineage>
</organism>
<dbReference type="RefSeq" id="WP_354555432.1">
    <property type="nucleotide sequence ID" value="NZ_JBEPMB010000001.1"/>
</dbReference>
<keyword evidence="3" id="KW-0029">Amino-acid transport</keyword>
<keyword evidence="7" id="KW-1185">Reference proteome</keyword>
<dbReference type="PANTHER" id="PTHR30483">
    <property type="entry name" value="LEUCINE-SPECIFIC-BINDING PROTEIN"/>
    <property type="match status" value="1"/>
</dbReference>
<feature type="domain" description="Leucine-binding protein" evidence="5">
    <location>
        <begin position="25"/>
        <end position="348"/>
    </location>
</feature>
<accession>A0ABV2IYS5</accession>
<name>A0ABV2IYS5_9HYPH</name>
<dbReference type="EMBL" id="JBEPMB010000001">
    <property type="protein sequence ID" value="MET3612905.1"/>
    <property type="molecule type" value="Genomic_DNA"/>
</dbReference>
<keyword evidence="2 4" id="KW-0732">Signal</keyword>
<protein>
    <submittedName>
        <fullName evidence="6">Branched-chain amino acid transport system substrate-binding protein</fullName>
    </submittedName>
</protein>
<dbReference type="Pfam" id="PF13458">
    <property type="entry name" value="Peripla_BP_6"/>
    <property type="match status" value="1"/>
</dbReference>
<sequence>MTKLAFTTAALLSLVSAGLAEAQGLTIGVVAPLDGPFAILGQQILDGAKAQAEASGNRILPVPESCAPDSGVDVASRLIAGGATAAVGFLCADSLIGSAQALKEAAIPVITLSARSKVLFEDAVKNDWPIYSLSPRPGEEASVTAGIMAGLWPNSAIALLDDGTLNSHELAANIRLELEDKGIKPVLAEAFRPSIDNQKILIRRLQKAGVTAVYVAGARSDVATIARDAAGTGMAIMGGDQLIAADETVALPDGVLAVIPERWREQPAASAIVHALGERQIYAEGYVLPAHAAAQIVDRAQTTVSDKQDLAASISSGTFDTAVGKVTFAKDHFRADDVYRLLEWRNGGFQPPAPAAGKPGQTQ</sequence>
<dbReference type="InterPro" id="IPR028081">
    <property type="entry name" value="Leu-bd"/>
</dbReference>
<feature type="chain" id="PRO_5046479066" evidence="4">
    <location>
        <begin position="23"/>
        <end position="363"/>
    </location>
</feature>
<dbReference type="InterPro" id="IPR051010">
    <property type="entry name" value="BCAA_transport"/>
</dbReference>
<evidence type="ECO:0000256" key="2">
    <source>
        <dbReference type="ARBA" id="ARBA00022729"/>
    </source>
</evidence>
<dbReference type="Proteomes" id="UP001549047">
    <property type="component" value="Unassembled WGS sequence"/>
</dbReference>
<evidence type="ECO:0000259" key="5">
    <source>
        <dbReference type="Pfam" id="PF13458"/>
    </source>
</evidence>
<dbReference type="SUPFAM" id="SSF53822">
    <property type="entry name" value="Periplasmic binding protein-like I"/>
    <property type="match status" value="1"/>
</dbReference>
<evidence type="ECO:0000313" key="6">
    <source>
        <dbReference type="EMBL" id="MET3612905.1"/>
    </source>
</evidence>
<comment type="caution">
    <text evidence="6">The sequence shown here is derived from an EMBL/GenBank/DDBJ whole genome shotgun (WGS) entry which is preliminary data.</text>
</comment>
<evidence type="ECO:0000313" key="7">
    <source>
        <dbReference type="Proteomes" id="UP001549047"/>
    </source>
</evidence>
<gene>
    <name evidence="6" type="ORF">ABID16_001210</name>
</gene>
<keyword evidence="3" id="KW-0813">Transport</keyword>
<evidence type="ECO:0000256" key="4">
    <source>
        <dbReference type="SAM" id="SignalP"/>
    </source>
</evidence>
<dbReference type="PANTHER" id="PTHR30483:SF6">
    <property type="entry name" value="PERIPLASMIC BINDING PROTEIN OF ABC TRANSPORTER FOR NATURAL AMINO ACIDS"/>
    <property type="match status" value="1"/>
</dbReference>
<comment type="similarity">
    <text evidence="1">Belongs to the leucine-binding protein family.</text>
</comment>
<proteinExistence type="inferred from homology"/>
<reference evidence="6 7" key="1">
    <citation type="submission" date="2024-06" db="EMBL/GenBank/DDBJ databases">
        <title>Genomic Encyclopedia of Type Strains, Phase IV (KMG-IV): sequencing the most valuable type-strain genomes for metagenomic binning, comparative biology and taxonomic classification.</title>
        <authorList>
            <person name="Goeker M."/>
        </authorList>
    </citation>
    <scope>NUCLEOTIDE SEQUENCE [LARGE SCALE GENOMIC DNA]</scope>
    <source>
        <strain evidence="6 7">DSM 29780</strain>
    </source>
</reference>
<dbReference type="Gene3D" id="3.40.50.2300">
    <property type="match status" value="2"/>
</dbReference>